<evidence type="ECO:0000256" key="4">
    <source>
        <dbReference type="NCBIfam" id="TIGR00746"/>
    </source>
</evidence>
<dbReference type="InterPro" id="IPR036393">
    <property type="entry name" value="AceGlu_kinase-like_sf"/>
</dbReference>
<dbReference type="FunFam" id="3.40.1160.10:FF:000007">
    <property type="entry name" value="Carbamate kinase"/>
    <property type="match status" value="1"/>
</dbReference>
<keyword evidence="3 5" id="KW-0418">Kinase</keyword>
<dbReference type="InterPro" id="IPR001048">
    <property type="entry name" value="Asp/Glu/Uridylate_kinase"/>
</dbReference>
<comment type="similarity">
    <text evidence="1 5">Belongs to the carbamate kinase family.</text>
</comment>
<dbReference type="PIRSF" id="PIRSF000723">
    <property type="entry name" value="Carbamate_kin"/>
    <property type="match status" value="1"/>
</dbReference>
<dbReference type="NCBIfam" id="TIGR00746">
    <property type="entry name" value="arcC"/>
    <property type="match status" value="1"/>
</dbReference>
<reference evidence="8" key="1">
    <citation type="submission" date="2018-06" db="EMBL/GenBank/DDBJ databases">
        <title>Complete genome of Pseudomonas insecticola strain QZS01.</title>
        <authorList>
            <person name="Wang J."/>
            <person name="Su Q."/>
        </authorList>
    </citation>
    <scope>NUCLEOTIDE SEQUENCE [LARGE SCALE GENOMIC DNA]</scope>
    <source>
        <strain evidence="8">QZS01</strain>
    </source>
</reference>
<sequence length="302" mass="33170">MKTLVIALGGNALLQRKEALTAENQYKNIAILAEMIIKLAKNYRIVLVHGNGPQVGLLSLQNEAYKEVPSYPLDILVAESQAMIGYMITQKINELDPAQRITTILTRMEVDLNDPDFKNPSKFIGPVYDEAQKNALQKEQPHWQFKKDGEFYRRVVPSPRPHKLIERQSVNVLLDAQHIVICGGGGGIPVNKDNNTIKGIEAVIDKDLTASLIAQQLGAENFVILTDADAVYTGWGTPEQKAIEKATTEELAPMGVSDGSMGPKVMAVCDFVNNTGHNAYIGALKNINDIMDGKSGTLIYKK</sequence>
<gene>
    <name evidence="7" type="ORF">DM558_12040</name>
</gene>
<keyword evidence="8" id="KW-1185">Reference proteome</keyword>
<dbReference type="NCBIfam" id="NF006926">
    <property type="entry name" value="PRK09411.1"/>
    <property type="match status" value="1"/>
</dbReference>
<dbReference type="KEGG" id="emo:DM558_12040"/>
<dbReference type="CDD" id="cd04235">
    <property type="entry name" value="AAK_CK"/>
    <property type="match status" value="1"/>
</dbReference>
<evidence type="ECO:0000256" key="2">
    <source>
        <dbReference type="ARBA" id="ARBA00022679"/>
    </source>
</evidence>
<evidence type="ECO:0000256" key="5">
    <source>
        <dbReference type="PIRNR" id="PIRNR000723"/>
    </source>
</evidence>
<dbReference type="Pfam" id="PF00696">
    <property type="entry name" value="AA_kinase"/>
    <property type="match status" value="1"/>
</dbReference>
<dbReference type="PANTHER" id="PTHR30409:SF1">
    <property type="entry name" value="CARBAMATE KINASE-RELATED"/>
    <property type="match status" value="1"/>
</dbReference>
<dbReference type="AlphaFoldDB" id="A0A3S9XGA8"/>
<accession>A0A3S9XGA8</accession>
<dbReference type="GO" id="GO:0005829">
    <property type="term" value="C:cytosol"/>
    <property type="evidence" value="ECO:0007669"/>
    <property type="project" value="TreeGrafter"/>
</dbReference>
<dbReference type="GO" id="GO:0008804">
    <property type="term" value="F:carbamate kinase activity"/>
    <property type="evidence" value="ECO:0007669"/>
    <property type="project" value="UniProtKB-UniRule"/>
</dbReference>
<dbReference type="NCBIfam" id="NF009008">
    <property type="entry name" value="PRK12354.1"/>
    <property type="match status" value="1"/>
</dbReference>
<dbReference type="EMBL" id="CP029822">
    <property type="protein sequence ID" value="AZS51453.1"/>
    <property type="molecule type" value="Genomic_DNA"/>
</dbReference>
<dbReference type="GO" id="GO:0019546">
    <property type="term" value="P:L-arginine deiminase pathway"/>
    <property type="evidence" value="ECO:0007669"/>
    <property type="project" value="TreeGrafter"/>
</dbReference>
<dbReference type="PANTHER" id="PTHR30409">
    <property type="entry name" value="CARBAMATE KINASE"/>
    <property type="match status" value="1"/>
</dbReference>
<evidence type="ECO:0000256" key="3">
    <source>
        <dbReference type="ARBA" id="ARBA00022777"/>
    </source>
</evidence>
<dbReference type="SUPFAM" id="SSF53633">
    <property type="entry name" value="Carbamate kinase-like"/>
    <property type="match status" value="1"/>
</dbReference>
<evidence type="ECO:0000259" key="6">
    <source>
        <dbReference type="Pfam" id="PF00696"/>
    </source>
</evidence>
<evidence type="ECO:0000313" key="7">
    <source>
        <dbReference type="EMBL" id="AZS51453.1"/>
    </source>
</evidence>
<dbReference type="Gene3D" id="3.40.1160.10">
    <property type="entry name" value="Acetylglutamate kinase-like"/>
    <property type="match status" value="1"/>
</dbReference>
<organism evidence="7 8">
    <name type="scientific">Entomomonas moraniae</name>
    <dbReference type="NCBI Taxonomy" id="2213226"/>
    <lineage>
        <taxon>Bacteria</taxon>
        <taxon>Pseudomonadati</taxon>
        <taxon>Pseudomonadota</taxon>
        <taxon>Gammaproteobacteria</taxon>
        <taxon>Pseudomonadales</taxon>
        <taxon>Pseudomonadaceae</taxon>
        <taxon>Entomomonas</taxon>
    </lineage>
</organism>
<protein>
    <recommendedName>
        <fullName evidence="4 5">Carbamate kinase</fullName>
    </recommendedName>
</protein>
<dbReference type="PRINTS" id="PR01469">
    <property type="entry name" value="CARBMTKINASE"/>
</dbReference>
<dbReference type="InterPro" id="IPR003964">
    <property type="entry name" value="Carb_kinase"/>
</dbReference>
<dbReference type="Proteomes" id="UP000273143">
    <property type="component" value="Chromosome"/>
</dbReference>
<name>A0A3S9XGA8_9GAMM</name>
<evidence type="ECO:0000256" key="1">
    <source>
        <dbReference type="ARBA" id="ARBA00011066"/>
    </source>
</evidence>
<evidence type="ECO:0000313" key="8">
    <source>
        <dbReference type="Proteomes" id="UP000273143"/>
    </source>
</evidence>
<dbReference type="RefSeq" id="WP_109701502.1">
    <property type="nucleotide sequence ID" value="NZ_CP029822.1"/>
</dbReference>
<feature type="domain" description="Aspartate/glutamate/uridylate kinase" evidence="6">
    <location>
        <begin position="2"/>
        <end position="281"/>
    </location>
</feature>
<proteinExistence type="inferred from homology"/>
<keyword evidence="2 5" id="KW-0808">Transferase</keyword>